<dbReference type="EMBL" id="KV425972">
    <property type="protein sequence ID" value="KZV94472.1"/>
    <property type="molecule type" value="Genomic_DNA"/>
</dbReference>
<sequence length="232" mass="25973">MPSQMCQFEARPPAARHAHPFHVTAELSSVIRIVRKLRHRSHSPRALPQLPPRDSSATLSAALRLLNTLELAPGRQIALLPQGGMSRYNASQTTEIAVSIPRPRTFLPRHPHQHDAVPRRRKSFADHDTLRPDHLLHPLQVLESEYSVAYVSRVGATWEHNCVETRKRSGAGPTSWRRVSKNRLRAVPLRGLKLSDRARTTRYRLEEGGVCGTKSSDTQIASPNLAARLSVV</sequence>
<protein>
    <submittedName>
        <fullName evidence="1">Uncharacterized protein</fullName>
    </submittedName>
</protein>
<keyword evidence="2" id="KW-1185">Reference proteome</keyword>
<dbReference type="AlphaFoldDB" id="A0A165J8A0"/>
<dbReference type="InParanoid" id="A0A165J8A0"/>
<name>A0A165J8A0_EXIGL</name>
<accession>A0A165J8A0</accession>
<organism evidence="1 2">
    <name type="scientific">Exidia glandulosa HHB12029</name>
    <dbReference type="NCBI Taxonomy" id="1314781"/>
    <lineage>
        <taxon>Eukaryota</taxon>
        <taxon>Fungi</taxon>
        <taxon>Dikarya</taxon>
        <taxon>Basidiomycota</taxon>
        <taxon>Agaricomycotina</taxon>
        <taxon>Agaricomycetes</taxon>
        <taxon>Auriculariales</taxon>
        <taxon>Exidiaceae</taxon>
        <taxon>Exidia</taxon>
    </lineage>
</organism>
<proteinExistence type="predicted"/>
<gene>
    <name evidence="1" type="ORF">EXIGLDRAFT_767115</name>
</gene>
<evidence type="ECO:0000313" key="1">
    <source>
        <dbReference type="EMBL" id="KZV94472.1"/>
    </source>
</evidence>
<dbReference type="Proteomes" id="UP000077266">
    <property type="component" value="Unassembled WGS sequence"/>
</dbReference>
<evidence type="ECO:0000313" key="2">
    <source>
        <dbReference type="Proteomes" id="UP000077266"/>
    </source>
</evidence>
<reference evidence="1 2" key="1">
    <citation type="journal article" date="2016" name="Mol. Biol. Evol.">
        <title>Comparative Genomics of Early-Diverging Mushroom-Forming Fungi Provides Insights into the Origins of Lignocellulose Decay Capabilities.</title>
        <authorList>
            <person name="Nagy L.G."/>
            <person name="Riley R."/>
            <person name="Tritt A."/>
            <person name="Adam C."/>
            <person name="Daum C."/>
            <person name="Floudas D."/>
            <person name="Sun H."/>
            <person name="Yadav J.S."/>
            <person name="Pangilinan J."/>
            <person name="Larsson K.H."/>
            <person name="Matsuura K."/>
            <person name="Barry K."/>
            <person name="Labutti K."/>
            <person name="Kuo R."/>
            <person name="Ohm R.A."/>
            <person name="Bhattacharya S.S."/>
            <person name="Shirouzu T."/>
            <person name="Yoshinaga Y."/>
            <person name="Martin F.M."/>
            <person name="Grigoriev I.V."/>
            <person name="Hibbett D.S."/>
        </authorList>
    </citation>
    <scope>NUCLEOTIDE SEQUENCE [LARGE SCALE GENOMIC DNA]</scope>
    <source>
        <strain evidence="1 2">HHB12029</strain>
    </source>
</reference>